<evidence type="ECO:0000256" key="3">
    <source>
        <dbReference type="ARBA" id="ARBA00022801"/>
    </source>
</evidence>
<accession>A0A1I2R127</accession>
<dbReference type="InterPro" id="IPR045004">
    <property type="entry name" value="ECH_dom"/>
</dbReference>
<keyword evidence="6" id="KW-1185">Reference proteome</keyword>
<dbReference type="Proteomes" id="UP000198623">
    <property type="component" value="Unassembled WGS sequence"/>
</dbReference>
<dbReference type="AlphaFoldDB" id="A0A1I2R127"/>
<dbReference type="STRING" id="1045558.SAMN05216175_105248"/>
<dbReference type="RefSeq" id="WP_090727429.1">
    <property type="nucleotide sequence ID" value="NZ_FOOU01000005.1"/>
</dbReference>
<gene>
    <name evidence="5" type="ORF">SAMN05216175_105248</name>
</gene>
<evidence type="ECO:0000256" key="1">
    <source>
        <dbReference type="ARBA" id="ARBA00001709"/>
    </source>
</evidence>
<organism evidence="5 6">
    <name type="scientific">Neptunomonas qingdaonensis</name>
    <dbReference type="NCBI Taxonomy" id="1045558"/>
    <lineage>
        <taxon>Bacteria</taxon>
        <taxon>Pseudomonadati</taxon>
        <taxon>Pseudomonadota</taxon>
        <taxon>Gammaproteobacteria</taxon>
        <taxon>Oceanospirillales</taxon>
        <taxon>Oceanospirillaceae</taxon>
        <taxon>Neptunomonas</taxon>
    </lineage>
</organism>
<dbReference type="GO" id="GO:0003860">
    <property type="term" value="F:3-hydroxyisobutyryl-CoA hydrolase activity"/>
    <property type="evidence" value="ECO:0007669"/>
    <property type="project" value="UniProtKB-EC"/>
</dbReference>
<dbReference type="PANTHER" id="PTHR43176:SF3">
    <property type="entry name" value="3-HYDROXYISOBUTYRYL-COA HYDROLASE, MITOCHONDRIAL"/>
    <property type="match status" value="1"/>
</dbReference>
<feature type="domain" description="Enoyl-CoA hydratase/isomerase" evidence="4">
    <location>
        <begin position="20"/>
        <end position="354"/>
    </location>
</feature>
<comment type="catalytic activity">
    <reaction evidence="1">
        <text>3-hydroxy-2-methylpropanoyl-CoA + H2O = 3-hydroxy-2-methylpropanoate + CoA + H(+)</text>
        <dbReference type="Rhea" id="RHEA:20888"/>
        <dbReference type="ChEBI" id="CHEBI:11805"/>
        <dbReference type="ChEBI" id="CHEBI:15377"/>
        <dbReference type="ChEBI" id="CHEBI:15378"/>
        <dbReference type="ChEBI" id="CHEBI:57287"/>
        <dbReference type="ChEBI" id="CHEBI:57340"/>
        <dbReference type="EC" id="3.1.2.4"/>
    </reaction>
</comment>
<evidence type="ECO:0000313" key="5">
    <source>
        <dbReference type="EMBL" id="SFG33723.1"/>
    </source>
</evidence>
<dbReference type="PANTHER" id="PTHR43176">
    <property type="entry name" value="3-HYDROXYISOBUTYRYL-COA HYDROLASE-RELATED"/>
    <property type="match status" value="1"/>
</dbReference>
<dbReference type="GO" id="GO:0006574">
    <property type="term" value="P:L-valine catabolic process"/>
    <property type="evidence" value="ECO:0007669"/>
    <property type="project" value="TreeGrafter"/>
</dbReference>
<protein>
    <recommendedName>
        <fullName evidence="2">3-hydroxyisobutyryl-CoA hydrolase</fullName>
        <ecNumber evidence="2">3.1.2.4</ecNumber>
    </recommendedName>
</protein>
<name>A0A1I2R127_9GAMM</name>
<dbReference type="GO" id="GO:0005829">
    <property type="term" value="C:cytosol"/>
    <property type="evidence" value="ECO:0007669"/>
    <property type="project" value="TreeGrafter"/>
</dbReference>
<evidence type="ECO:0000256" key="2">
    <source>
        <dbReference type="ARBA" id="ARBA00011915"/>
    </source>
</evidence>
<dbReference type="EC" id="3.1.2.4" evidence="2"/>
<dbReference type="CDD" id="cd06558">
    <property type="entry name" value="crotonase-like"/>
    <property type="match status" value="1"/>
</dbReference>
<dbReference type="Gene3D" id="3.90.226.10">
    <property type="entry name" value="2-enoyl-CoA Hydratase, Chain A, domain 1"/>
    <property type="match status" value="1"/>
</dbReference>
<keyword evidence="3" id="KW-0378">Hydrolase</keyword>
<evidence type="ECO:0000313" key="6">
    <source>
        <dbReference type="Proteomes" id="UP000198623"/>
    </source>
</evidence>
<sequence length="366" mass="40895">MSCVLFTEHLTQDGKKIIEICLNAEKSLNALTLDMINLIQPKLDAYKTDDSVVAILLDGTGEKAFCAGGDVVSLYKSMTGGGDADFPEQFFTSEYLLDYTIHTYPKPIICWGSGIVMGGGMGLLSGCSHRIVTETTHMAMPEVTIGLYPDVGGTWFLHRTPGRTGLFLGLTGNRMNATDALFLNLADRFLKTSQRADVLDRLTQETWEGDLNAVVSRVLRDLEDDAWDTRQSMESPVRTHFDLIQDITDQDTVEEIIETLLAVETDDKWMQRAQKAISHGSPLAIHMIYKQFQKTLHMSLKEVFESELVLSVQCCRHREFPEGVRALLVDKDGKPNWTFSSVSDVDPAFLSELFVSPWDTNPLAEM</sequence>
<reference evidence="6" key="1">
    <citation type="submission" date="2016-10" db="EMBL/GenBank/DDBJ databases">
        <authorList>
            <person name="Varghese N."/>
            <person name="Submissions S."/>
        </authorList>
    </citation>
    <scope>NUCLEOTIDE SEQUENCE [LARGE SCALE GENOMIC DNA]</scope>
    <source>
        <strain evidence="6">CGMCC 1.10971</strain>
    </source>
</reference>
<dbReference type="EMBL" id="FOOU01000005">
    <property type="protein sequence ID" value="SFG33723.1"/>
    <property type="molecule type" value="Genomic_DNA"/>
</dbReference>
<dbReference type="InterPro" id="IPR032259">
    <property type="entry name" value="HIBYL-CoA-H"/>
</dbReference>
<dbReference type="OrthoDB" id="9790967at2"/>
<evidence type="ECO:0000259" key="4">
    <source>
        <dbReference type="Pfam" id="PF16113"/>
    </source>
</evidence>
<proteinExistence type="predicted"/>
<dbReference type="Pfam" id="PF16113">
    <property type="entry name" value="ECH_2"/>
    <property type="match status" value="1"/>
</dbReference>
<dbReference type="NCBIfam" id="NF004127">
    <property type="entry name" value="PRK05617.1"/>
    <property type="match status" value="1"/>
</dbReference>
<dbReference type="InterPro" id="IPR029045">
    <property type="entry name" value="ClpP/crotonase-like_dom_sf"/>
</dbReference>
<dbReference type="SUPFAM" id="SSF52096">
    <property type="entry name" value="ClpP/crotonase"/>
    <property type="match status" value="1"/>
</dbReference>